<evidence type="ECO:0000313" key="1">
    <source>
        <dbReference type="EMBL" id="TWU01043.1"/>
    </source>
</evidence>
<dbReference type="EMBL" id="SJPN01000005">
    <property type="protein sequence ID" value="TWU01043.1"/>
    <property type="molecule type" value="Genomic_DNA"/>
</dbReference>
<organism evidence="1 2">
    <name type="scientific">Stieleria varia</name>
    <dbReference type="NCBI Taxonomy" id="2528005"/>
    <lineage>
        <taxon>Bacteria</taxon>
        <taxon>Pseudomonadati</taxon>
        <taxon>Planctomycetota</taxon>
        <taxon>Planctomycetia</taxon>
        <taxon>Pirellulales</taxon>
        <taxon>Pirellulaceae</taxon>
        <taxon>Stieleria</taxon>
    </lineage>
</organism>
<gene>
    <name evidence="1" type="ORF">Pla52n_44140</name>
</gene>
<name>A0A5C6ALW5_9BACT</name>
<evidence type="ECO:0000313" key="2">
    <source>
        <dbReference type="Proteomes" id="UP000320176"/>
    </source>
</evidence>
<protein>
    <submittedName>
        <fullName evidence="1">Uncharacterized protein</fullName>
    </submittedName>
</protein>
<dbReference type="Proteomes" id="UP000320176">
    <property type="component" value="Unassembled WGS sequence"/>
</dbReference>
<dbReference type="OrthoDB" id="1163467at2"/>
<keyword evidence="2" id="KW-1185">Reference proteome</keyword>
<sequence length="151" mass="17079">MYLKINCNLDFIDIALRLVPHASPDSLDHDSENVYEWIWLNIKDLPFALNVSREHGWADIDDEIESNASMDELKGIVKPGAVYMFGCERSTDSYINELPDWLPQFVADQLHADVFVYNGRINVEIPDGEPASVVHPQPVNANNKAVNGSRR</sequence>
<dbReference type="RefSeq" id="WP_146521547.1">
    <property type="nucleotide sequence ID" value="NZ_CP151726.1"/>
</dbReference>
<dbReference type="AlphaFoldDB" id="A0A5C6ALW5"/>
<reference evidence="1 2" key="1">
    <citation type="submission" date="2019-02" db="EMBL/GenBank/DDBJ databases">
        <title>Deep-cultivation of Planctomycetes and their phenomic and genomic characterization uncovers novel biology.</title>
        <authorList>
            <person name="Wiegand S."/>
            <person name="Jogler M."/>
            <person name="Boedeker C."/>
            <person name="Pinto D."/>
            <person name="Vollmers J."/>
            <person name="Rivas-Marin E."/>
            <person name="Kohn T."/>
            <person name="Peeters S.H."/>
            <person name="Heuer A."/>
            <person name="Rast P."/>
            <person name="Oberbeckmann S."/>
            <person name="Bunk B."/>
            <person name="Jeske O."/>
            <person name="Meyerdierks A."/>
            <person name="Storesund J.E."/>
            <person name="Kallscheuer N."/>
            <person name="Luecker S."/>
            <person name="Lage O.M."/>
            <person name="Pohl T."/>
            <person name="Merkel B.J."/>
            <person name="Hornburger P."/>
            <person name="Mueller R.-W."/>
            <person name="Bruemmer F."/>
            <person name="Labrenz M."/>
            <person name="Spormann A.M."/>
            <person name="Op Den Camp H."/>
            <person name="Overmann J."/>
            <person name="Amann R."/>
            <person name="Jetten M.S.M."/>
            <person name="Mascher T."/>
            <person name="Medema M.H."/>
            <person name="Devos D.P."/>
            <person name="Kaster A.-K."/>
            <person name="Ovreas L."/>
            <person name="Rohde M."/>
            <person name="Galperin M.Y."/>
            <person name="Jogler C."/>
        </authorList>
    </citation>
    <scope>NUCLEOTIDE SEQUENCE [LARGE SCALE GENOMIC DNA]</scope>
    <source>
        <strain evidence="1 2">Pla52n</strain>
    </source>
</reference>
<proteinExistence type="predicted"/>
<comment type="caution">
    <text evidence="1">The sequence shown here is derived from an EMBL/GenBank/DDBJ whole genome shotgun (WGS) entry which is preliminary data.</text>
</comment>
<accession>A0A5C6ALW5</accession>